<dbReference type="Proteomes" id="UP001485043">
    <property type="component" value="Unassembled WGS sequence"/>
</dbReference>
<dbReference type="InterPro" id="IPR011249">
    <property type="entry name" value="Metalloenz_LuxS/M16"/>
</dbReference>
<sequence length="114" mass="12621">MADLCAPASSVEELAKAKLEAPKTLRQLAGWEWNEIDEGCLCFDRRQREAAAVRETTLPDLLEFLKEVLVSKSRRRQLSVHDASAGQSPEIVIVEDVWAFKSAQAAFPSSGLVH</sequence>
<dbReference type="EMBL" id="JALJOV010001697">
    <property type="protein sequence ID" value="KAK9842638.1"/>
    <property type="molecule type" value="Genomic_DNA"/>
</dbReference>
<comment type="caution">
    <text evidence="1">The sequence shown here is derived from an EMBL/GenBank/DDBJ whole genome shotgun (WGS) entry which is preliminary data.</text>
</comment>
<dbReference type="AlphaFoldDB" id="A0AAW1SAF7"/>
<evidence type="ECO:0000313" key="1">
    <source>
        <dbReference type="EMBL" id="KAK9842638.1"/>
    </source>
</evidence>
<evidence type="ECO:0000313" key="2">
    <source>
        <dbReference type="Proteomes" id="UP001485043"/>
    </source>
</evidence>
<protein>
    <submittedName>
        <fullName evidence="1">Uncharacterized protein</fullName>
    </submittedName>
</protein>
<dbReference type="Gene3D" id="3.30.830.10">
    <property type="entry name" value="Metalloenzyme, LuxS/M16 peptidase-like"/>
    <property type="match status" value="1"/>
</dbReference>
<organism evidence="1 2">
    <name type="scientific">Apatococcus fuscideae</name>
    <dbReference type="NCBI Taxonomy" id="2026836"/>
    <lineage>
        <taxon>Eukaryota</taxon>
        <taxon>Viridiplantae</taxon>
        <taxon>Chlorophyta</taxon>
        <taxon>core chlorophytes</taxon>
        <taxon>Trebouxiophyceae</taxon>
        <taxon>Chlorellales</taxon>
        <taxon>Chlorellaceae</taxon>
        <taxon>Apatococcus</taxon>
    </lineage>
</organism>
<keyword evidence="2" id="KW-1185">Reference proteome</keyword>
<gene>
    <name evidence="1" type="ORF">WJX84_007529</name>
</gene>
<accession>A0AAW1SAF7</accession>
<proteinExistence type="predicted"/>
<reference evidence="1 2" key="1">
    <citation type="journal article" date="2024" name="Nat. Commun.">
        <title>Phylogenomics reveals the evolutionary origins of lichenization in chlorophyte algae.</title>
        <authorList>
            <person name="Puginier C."/>
            <person name="Libourel C."/>
            <person name="Otte J."/>
            <person name="Skaloud P."/>
            <person name="Haon M."/>
            <person name="Grisel S."/>
            <person name="Petersen M."/>
            <person name="Berrin J.G."/>
            <person name="Delaux P.M."/>
            <person name="Dal Grande F."/>
            <person name="Keller J."/>
        </authorList>
    </citation>
    <scope>NUCLEOTIDE SEQUENCE [LARGE SCALE GENOMIC DNA]</scope>
    <source>
        <strain evidence="1 2">SAG 2523</strain>
    </source>
</reference>
<name>A0AAW1SAF7_9CHLO</name>
<dbReference type="SUPFAM" id="SSF63411">
    <property type="entry name" value="LuxS/MPP-like metallohydrolase"/>
    <property type="match status" value="1"/>
</dbReference>
<dbReference type="GO" id="GO:0046872">
    <property type="term" value="F:metal ion binding"/>
    <property type="evidence" value="ECO:0007669"/>
    <property type="project" value="InterPro"/>
</dbReference>